<dbReference type="Pfam" id="PF06985">
    <property type="entry name" value="HET"/>
    <property type="match status" value="1"/>
</dbReference>
<evidence type="ECO:0000256" key="1">
    <source>
        <dbReference type="ARBA" id="ARBA00022737"/>
    </source>
</evidence>
<name>A0A6A6DJI7_9PEZI</name>
<dbReference type="Pfam" id="PF22939">
    <property type="entry name" value="WHD_GPIID"/>
    <property type="match status" value="1"/>
</dbReference>
<evidence type="ECO:0000313" key="3">
    <source>
        <dbReference type="EMBL" id="KAF2179641.1"/>
    </source>
</evidence>
<accession>A0A6A6DJI7</accession>
<evidence type="ECO:0000313" key="4">
    <source>
        <dbReference type="Proteomes" id="UP000800200"/>
    </source>
</evidence>
<feature type="domain" description="NACHT" evidence="2">
    <location>
        <begin position="296"/>
        <end position="517"/>
    </location>
</feature>
<dbReference type="PANTHER" id="PTHR10622">
    <property type="entry name" value="HET DOMAIN-CONTAINING PROTEIN"/>
    <property type="match status" value="1"/>
</dbReference>
<dbReference type="AlphaFoldDB" id="A0A6A6DJI7"/>
<dbReference type="FunFam" id="3.40.50.300:FF:001638">
    <property type="entry name" value="NACHT and WD40 domain protein"/>
    <property type="match status" value="1"/>
</dbReference>
<dbReference type="OrthoDB" id="538223at2759"/>
<dbReference type="InterPro" id="IPR010730">
    <property type="entry name" value="HET"/>
</dbReference>
<keyword evidence="1" id="KW-0677">Repeat</keyword>
<proteinExistence type="predicted"/>
<dbReference type="PANTHER" id="PTHR10622:SF13">
    <property type="entry name" value="NACHT DOMAIN-CONTAINING PROTEIN"/>
    <property type="match status" value="1"/>
</dbReference>
<keyword evidence="4" id="KW-1185">Reference proteome</keyword>
<dbReference type="InterPro" id="IPR054471">
    <property type="entry name" value="GPIID_WHD"/>
</dbReference>
<dbReference type="InterPro" id="IPR007111">
    <property type="entry name" value="NACHT_NTPase"/>
</dbReference>
<protein>
    <submittedName>
        <fullName evidence="3">HET-domain-containing protein</fullName>
    </submittedName>
</protein>
<organism evidence="3 4">
    <name type="scientific">Zopfia rhizophila CBS 207.26</name>
    <dbReference type="NCBI Taxonomy" id="1314779"/>
    <lineage>
        <taxon>Eukaryota</taxon>
        <taxon>Fungi</taxon>
        <taxon>Dikarya</taxon>
        <taxon>Ascomycota</taxon>
        <taxon>Pezizomycotina</taxon>
        <taxon>Dothideomycetes</taxon>
        <taxon>Dothideomycetes incertae sedis</taxon>
        <taxon>Zopfiaceae</taxon>
        <taxon>Zopfia</taxon>
    </lineage>
</organism>
<dbReference type="Gene3D" id="3.40.50.300">
    <property type="entry name" value="P-loop containing nucleotide triphosphate hydrolases"/>
    <property type="match status" value="1"/>
</dbReference>
<dbReference type="SUPFAM" id="SSF52540">
    <property type="entry name" value="P-loop containing nucleoside triphosphate hydrolases"/>
    <property type="match status" value="1"/>
</dbReference>
<dbReference type="InterPro" id="IPR056884">
    <property type="entry name" value="NPHP3-like_N"/>
</dbReference>
<gene>
    <name evidence="3" type="ORF">K469DRAFT_753832</name>
</gene>
<evidence type="ECO:0000259" key="2">
    <source>
        <dbReference type="PROSITE" id="PS50837"/>
    </source>
</evidence>
<sequence>MRLLRRSNTGEFSLTEVGDEASPPYAILSHTWGADTEEVTFEDLTNGTGKDKTGYEKIRFCGERARQDGLQYFWIDTCCINKANDAELSQAINSMFRWYRNATRCYVYLSDVSSSPFDTNEVFNPPPWELDFRKSRWFTRGWTLQELLAPGSVEFFSQEWKRLGDKGSLKQQIHEITGIPDSALQGAPLSQFSVNERLSWKERRHTKLEEDKAYSLLGIFGVYISPIYGEGTGGAFKRLLDEIGKLEKCIQDLRLTDPRDDKKRIEETKGGLLEDSYHWILENSDFQRWRDDPQSRLLWIKGDPGKGKTMLLCGIVNELKKSTVKTDLLSCFFCQATDSRINNATAVLRGLLYLLVDQQPSLVSHIRKKHDHAGKALFEDANAWVALSEIFTNILQDSSLNSTYLIVDALDECEVDLPKLLDFIVQKSCVSSRVKWIVSSRNWPDIEERLEMAGHKVRLCLELNAESVSTAVGIYIRHKVLQLAQRKKYDDKTRDAVLDHLSSHANNTFLWVALVCQNLGKIPRWATLAKLDAFPPGLNSLYERMMQQICDSDYADLCKRILALIAIVYRPITLKELTSLVETLEDMADDLESLREIIGLCGSFLAIRGDTVYFVHQSAKDFLFTEANKIFPSGTEEAHYAIFSRSLQVMSRTLRRDMYNVGALGYPIDQVKQPDPDPLAASRYSSIYWVDHLHDWNSNSFVNHGIDSQDKGAIENFIRKKYLYWLEALSLCRSMSEGVLAMAKLNALAQRRADAPSFIKLLQDARLFIMHHIQAIQNSPLQTAAL</sequence>
<dbReference type="PROSITE" id="PS50837">
    <property type="entry name" value="NACHT"/>
    <property type="match status" value="1"/>
</dbReference>
<dbReference type="Proteomes" id="UP000800200">
    <property type="component" value="Unassembled WGS sequence"/>
</dbReference>
<dbReference type="EMBL" id="ML994664">
    <property type="protein sequence ID" value="KAF2179641.1"/>
    <property type="molecule type" value="Genomic_DNA"/>
</dbReference>
<reference evidence="3" key="1">
    <citation type="journal article" date="2020" name="Stud. Mycol.">
        <title>101 Dothideomycetes genomes: a test case for predicting lifestyles and emergence of pathogens.</title>
        <authorList>
            <person name="Haridas S."/>
            <person name="Albert R."/>
            <person name="Binder M."/>
            <person name="Bloem J."/>
            <person name="Labutti K."/>
            <person name="Salamov A."/>
            <person name="Andreopoulos B."/>
            <person name="Baker S."/>
            <person name="Barry K."/>
            <person name="Bills G."/>
            <person name="Bluhm B."/>
            <person name="Cannon C."/>
            <person name="Castanera R."/>
            <person name="Culley D."/>
            <person name="Daum C."/>
            <person name="Ezra D."/>
            <person name="Gonzalez J."/>
            <person name="Henrissat B."/>
            <person name="Kuo A."/>
            <person name="Liang C."/>
            <person name="Lipzen A."/>
            <person name="Lutzoni F."/>
            <person name="Magnuson J."/>
            <person name="Mondo S."/>
            <person name="Nolan M."/>
            <person name="Ohm R."/>
            <person name="Pangilinan J."/>
            <person name="Park H.-J."/>
            <person name="Ramirez L."/>
            <person name="Alfaro M."/>
            <person name="Sun H."/>
            <person name="Tritt A."/>
            <person name="Yoshinaga Y."/>
            <person name="Zwiers L.-H."/>
            <person name="Turgeon B."/>
            <person name="Goodwin S."/>
            <person name="Spatafora J."/>
            <person name="Crous P."/>
            <person name="Grigoriev I."/>
        </authorList>
    </citation>
    <scope>NUCLEOTIDE SEQUENCE</scope>
    <source>
        <strain evidence="3">CBS 207.26</strain>
    </source>
</reference>
<dbReference type="InterPro" id="IPR027417">
    <property type="entry name" value="P-loop_NTPase"/>
</dbReference>
<dbReference type="Pfam" id="PF24883">
    <property type="entry name" value="NPHP3_N"/>
    <property type="match status" value="1"/>
</dbReference>